<dbReference type="GO" id="GO:0051017">
    <property type="term" value="P:actin filament bundle assembly"/>
    <property type="evidence" value="ECO:0000318"/>
    <property type="project" value="GO_Central"/>
</dbReference>
<keyword evidence="5 6" id="KW-0040">ANK repeat</keyword>
<feature type="compositionally biased region" description="Low complexity" evidence="9">
    <location>
        <begin position="1320"/>
        <end position="1355"/>
    </location>
</feature>
<dbReference type="GO" id="GO:0010468">
    <property type="term" value="P:regulation of gene expression"/>
    <property type="evidence" value="ECO:0007669"/>
    <property type="project" value="UniProtKB-ARBA"/>
</dbReference>
<evidence type="ECO:0000256" key="5">
    <source>
        <dbReference type="ARBA" id="ARBA00023043"/>
    </source>
</evidence>
<evidence type="ECO:0000259" key="10">
    <source>
        <dbReference type="PROSITE" id="PS50103"/>
    </source>
</evidence>
<dbReference type="OMA" id="MLPRCED"/>
<keyword evidence="8" id="KW-0175">Coiled coil</keyword>
<dbReference type="PANTHER" id="PTHR24153:SF8">
    <property type="entry name" value="FORKED, ISOFORM F"/>
    <property type="match status" value="1"/>
</dbReference>
<dbReference type="EMBL" id="CM008964">
    <property type="protein sequence ID" value="PNW84464.1"/>
    <property type="molecule type" value="Genomic_DNA"/>
</dbReference>
<feature type="coiled-coil region" evidence="8">
    <location>
        <begin position="818"/>
        <end position="845"/>
    </location>
</feature>
<dbReference type="PANTHER" id="PTHR24153">
    <property type="entry name" value="ESPIN"/>
    <property type="match status" value="1"/>
</dbReference>
<dbReference type="InterPro" id="IPR052420">
    <property type="entry name" value="Espin/Espin-like"/>
</dbReference>
<dbReference type="SUPFAM" id="SSF90229">
    <property type="entry name" value="CCCH zinc finger"/>
    <property type="match status" value="1"/>
</dbReference>
<feature type="region of interest" description="Disordered" evidence="9">
    <location>
        <begin position="1807"/>
        <end position="1830"/>
    </location>
</feature>
<keyword evidence="12" id="KW-1185">Reference proteome</keyword>
<dbReference type="GO" id="GO:0008270">
    <property type="term" value="F:zinc ion binding"/>
    <property type="evidence" value="ECO:0007669"/>
    <property type="project" value="UniProtKB-KW"/>
</dbReference>
<dbReference type="RefSeq" id="XP_042925547.1">
    <property type="nucleotide sequence ID" value="XM_043060418.1"/>
</dbReference>
<evidence type="ECO:0000313" key="12">
    <source>
        <dbReference type="Proteomes" id="UP000006906"/>
    </source>
</evidence>
<feature type="zinc finger region" description="C3H1-type" evidence="7">
    <location>
        <begin position="1944"/>
        <end position="1971"/>
    </location>
</feature>
<evidence type="ECO:0000256" key="8">
    <source>
        <dbReference type="SAM" id="Coils"/>
    </source>
</evidence>
<dbReference type="GeneID" id="5721264"/>
<accession>A0A2K3DVB8</accession>
<dbReference type="InterPro" id="IPR002110">
    <property type="entry name" value="Ankyrin_rpt"/>
</dbReference>
<dbReference type="SMART" id="SM00248">
    <property type="entry name" value="ANK"/>
    <property type="match status" value="1"/>
</dbReference>
<dbReference type="Gramene" id="PNW84464">
    <property type="protein sequence ID" value="PNW84464"/>
    <property type="gene ID" value="CHLRE_03g145407v5"/>
</dbReference>
<feature type="region of interest" description="Disordered" evidence="9">
    <location>
        <begin position="1"/>
        <end position="39"/>
    </location>
</feature>
<gene>
    <name evidence="11" type="ORF">CHLRE_03g145407v5</name>
</gene>
<dbReference type="InterPro" id="IPR000571">
    <property type="entry name" value="Znf_CCCH"/>
</dbReference>
<dbReference type="Gene3D" id="4.10.1000.10">
    <property type="entry name" value="Zinc finger, CCCH-type"/>
    <property type="match status" value="1"/>
</dbReference>
<dbReference type="Pfam" id="PF00642">
    <property type="entry name" value="zf-CCCH"/>
    <property type="match status" value="1"/>
</dbReference>
<evidence type="ECO:0000256" key="1">
    <source>
        <dbReference type="ARBA" id="ARBA00022723"/>
    </source>
</evidence>
<feature type="region of interest" description="Disordered" evidence="9">
    <location>
        <begin position="1286"/>
        <end position="1415"/>
    </location>
</feature>
<reference evidence="11 12" key="1">
    <citation type="journal article" date="2007" name="Science">
        <title>The Chlamydomonas genome reveals the evolution of key animal and plant functions.</title>
        <authorList>
            <person name="Merchant S.S."/>
            <person name="Prochnik S.E."/>
            <person name="Vallon O."/>
            <person name="Harris E.H."/>
            <person name="Karpowicz S.J."/>
            <person name="Witman G.B."/>
            <person name="Terry A."/>
            <person name="Salamov A."/>
            <person name="Fritz-Laylin L.K."/>
            <person name="Marechal-Drouard L."/>
            <person name="Marshall W.F."/>
            <person name="Qu L.H."/>
            <person name="Nelson D.R."/>
            <person name="Sanderfoot A.A."/>
            <person name="Spalding M.H."/>
            <person name="Kapitonov V.V."/>
            <person name="Ren Q."/>
            <person name="Ferris P."/>
            <person name="Lindquist E."/>
            <person name="Shapiro H."/>
            <person name="Lucas S.M."/>
            <person name="Grimwood J."/>
            <person name="Schmutz J."/>
            <person name="Cardol P."/>
            <person name="Cerutti H."/>
            <person name="Chanfreau G."/>
            <person name="Chen C.L."/>
            <person name="Cognat V."/>
            <person name="Croft M.T."/>
            <person name="Dent R."/>
            <person name="Dutcher S."/>
            <person name="Fernandez E."/>
            <person name="Fukuzawa H."/>
            <person name="Gonzalez-Ballester D."/>
            <person name="Gonzalez-Halphen D."/>
            <person name="Hallmann A."/>
            <person name="Hanikenne M."/>
            <person name="Hippler M."/>
            <person name="Inwood W."/>
            <person name="Jabbari K."/>
            <person name="Kalanon M."/>
            <person name="Kuras R."/>
            <person name="Lefebvre P.A."/>
            <person name="Lemaire S.D."/>
            <person name="Lobanov A.V."/>
            <person name="Lohr M."/>
            <person name="Manuell A."/>
            <person name="Meier I."/>
            <person name="Mets L."/>
            <person name="Mittag M."/>
            <person name="Mittelmeier T."/>
            <person name="Moroney J.V."/>
            <person name="Moseley J."/>
            <person name="Napoli C."/>
            <person name="Nedelcu A.M."/>
            <person name="Niyogi K."/>
            <person name="Novoselov S.V."/>
            <person name="Paulsen I.T."/>
            <person name="Pazour G."/>
            <person name="Purton S."/>
            <person name="Ral J.P."/>
            <person name="Riano-Pachon D.M."/>
            <person name="Riekhof W."/>
            <person name="Rymarquis L."/>
            <person name="Schroda M."/>
            <person name="Stern D."/>
            <person name="Umen J."/>
            <person name="Willows R."/>
            <person name="Wilson N."/>
            <person name="Zimmer S.L."/>
            <person name="Allmer J."/>
            <person name="Balk J."/>
            <person name="Bisova K."/>
            <person name="Chen C.J."/>
            <person name="Elias M."/>
            <person name="Gendler K."/>
            <person name="Hauser C."/>
            <person name="Lamb M.R."/>
            <person name="Ledford H."/>
            <person name="Long J.C."/>
            <person name="Minagawa J."/>
            <person name="Page M.D."/>
            <person name="Pan J."/>
            <person name="Pootakham W."/>
            <person name="Roje S."/>
            <person name="Rose A."/>
            <person name="Stahlberg E."/>
            <person name="Terauchi A.M."/>
            <person name="Yang P."/>
            <person name="Ball S."/>
            <person name="Bowler C."/>
            <person name="Dieckmann C.L."/>
            <person name="Gladyshev V.N."/>
            <person name="Green P."/>
            <person name="Jorgensen R."/>
            <person name="Mayfield S."/>
            <person name="Mueller-Roeber B."/>
            <person name="Rajamani S."/>
            <person name="Sayre R.T."/>
            <person name="Brokstein P."/>
            <person name="Dubchak I."/>
            <person name="Goodstein D."/>
            <person name="Hornick L."/>
            <person name="Huang Y.W."/>
            <person name="Jhaveri J."/>
            <person name="Luo Y."/>
            <person name="Martinez D."/>
            <person name="Ngau W.C."/>
            <person name="Otillar B."/>
            <person name="Poliakov A."/>
            <person name="Porter A."/>
            <person name="Szajkowski L."/>
            <person name="Werner G."/>
            <person name="Zhou K."/>
            <person name="Grigoriev I.V."/>
            <person name="Rokhsar D.S."/>
            <person name="Grossman A.R."/>
        </authorList>
    </citation>
    <scope>NUCLEOTIDE SEQUENCE [LARGE SCALE GENOMIC DNA]</scope>
    <source>
        <strain evidence="12">CC-503</strain>
    </source>
</reference>
<name>A0A2K3DVB8_CHLRE</name>
<dbReference type="SMART" id="SM00356">
    <property type="entry name" value="ZnF_C3H1"/>
    <property type="match status" value="1"/>
</dbReference>
<evidence type="ECO:0000313" key="11">
    <source>
        <dbReference type="EMBL" id="PNW84464.1"/>
    </source>
</evidence>
<organism evidence="11 12">
    <name type="scientific">Chlamydomonas reinhardtii</name>
    <name type="common">Chlamydomonas smithii</name>
    <dbReference type="NCBI Taxonomy" id="3055"/>
    <lineage>
        <taxon>Eukaryota</taxon>
        <taxon>Viridiplantae</taxon>
        <taxon>Chlorophyta</taxon>
        <taxon>core chlorophytes</taxon>
        <taxon>Chlorophyceae</taxon>
        <taxon>CS clade</taxon>
        <taxon>Chlamydomonadales</taxon>
        <taxon>Chlamydomonadaceae</taxon>
        <taxon>Chlamydomonas</taxon>
    </lineage>
</organism>
<feature type="repeat" description="ANK" evidence="6">
    <location>
        <begin position="204"/>
        <end position="236"/>
    </location>
</feature>
<feature type="region of interest" description="Disordered" evidence="9">
    <location>
        <begin position="2078"/>
        <end position="2139"/>
    </location>
</feature>
<feature type="compositionally biased region" description="Basic and acidic residues" evidence="9">
    <location>
        <begin position="1286"/>
        <end position="1319"/>
    </location>
</feature>
<keyword evidence="3 7" id="KW-0863">Zinc-finger</keyword>
<dbReference type="Gene3D" id="1.25.40.20">
    <property type="entry name" value="Ankyrin repeat-containing domain"/>
    <property type="match status" value="1"/>
</dbReference>
<evidence type="ECO:0000256" key="6">
    <source>
        <dbReference type="PROSITE-ProRule" id="PRU00023"/>
    </source>
</evidence>
<dbReference type="KEGG" id="cre:CHLRE_03g145407v5"/>
<dbReference type="GO" id="GO:0051015">
    <property type="term" value="F:actin filament binding"/>
    <property type="evidence" value="ECO:0000318"/>
    <property type="project" value="GO_Central"/>
</dbReference>
<feature type="domain" description="C3H1-type" evidence="10">
    <location>
        <begin position="1944"/>
        <end position="1971"/>
    </location>
</feature>
<dbReference type="PROSITE" id="PS50103">
    <property type="entry name" value="ZF_C3H1"/>
    <property type="match status" value="1"/>
</dbReference>
<dbReference type="InterPro" id="IPR036770">
    <property type="entry name" value="Ankyrin_rpt-contain_sf"/>
</dbReference>
<proteinExistence type="predicted"/>
<feature type="compositionally biased region" description="Gly residues" evidence="9">
    <location>
        <begin position="1370"/>
        <end position="1381"/>
    </location>
</feature>
<evidence type="ECO:0000256" key="7">
    <source>
        <dbReference type="PROSITE-ProRule" id="PRU00723"/>
    </source>
</evidence>
<feature type="compositionally biased region" description="Low complexity" evidence="9">
    <location>
        <begin position="1201"/>
        <end position="1214"/>
    </location>
</feature>
<keyword evidence="1 7" id="KW-0479">Metal-binding</keyword>
<feature type="compositionally biased region" description="Low complexity" evidence="9">
    <location>
        <begin position="1382"/>
        <end position="1396"/>
    </location>
</feature>
<evidence type="ECO:0000256" key="9">
    <source>
        <dbReference type="SAM" id="MobiDB-lite"/>
    </source>
</evidence>
<feature type="region of interest" description="Disordered" evidence="9">
    <location>
        <begin position="1171"/>
        <end position="1230"/>
    </location>
</feature>
<dbReference type="OrthoDB" id="539213at2759"/>
<keyword evidence="2" id="KW-0677">Repeat</keyword>
<protein>
    <recommendedName>
        <fullName evidence="10">C3H1-type domain-containing protein</fullName>
    </recommendedName>
</protein>
<dbReference type="PaxDb" id="3055-EDP01513"/>
<dbReference type="InterPro" id="IPR036855">
    <property type="entry name" value="Znf_CCCH_sf"/>
</dbReference>
<feature type="compositionally biased region" description="Low complexity" evidence="9">
    <location>
        <begin position="2089"/>
        <end position="2106"/>
    </location>
</feature>
<evidence type="ECO:0000256" key="3">
    <source>
        <dbReference type="ARBA" id="ARBA00022771"/>
    </source>
</evidence>
<dbReference type="SUPFAM" id="SSF48403">
    <property type="entry name" value="Ankyrin repeat"/>
    <property type="match status" value="1"/>
</dbReference>
<evidence type="ECO:0000256" key="4">
    <source>
        <dbReference type="ARBA" id="ARBA00022833"/>
    </source>
</evidence>
<sequence length="2139" mass="216981">MESSGVPPGNGACGTASPSNADGTYGSRKSRMERLDKSQTLSATLDSEDRRVKELTEGILYDFLPAALNVMLPRCEDPLQELDADRCRAVASAALAVSALMNAPPGFLEFLLCVPWRKLSQLYPKSDSIDKLVSNLQVTDEERRKLVNTRIEPALMGSVLDFLYKEKHLDSVPPMLQLTPVNPLQPEDKSAPVVVRETVAAVLDGATPLHCAALRGNPAQVDHLLYCGADPTLMTAAGELPIELVPMCGDRSAGASTAAAAEGSAGGSSTGAAVRKCRCMGPHDQEVWECRSRLARSLIARRCFFSFGVGLFSWVKLMVFCLLCLLGYAGCYNSISRPTVERHIDTRRQQKVAAARARAHALVTRMRSEAETGHKHLEQAKRECLESAAFQKGPPDITQMRFTDPTKSPLPPPPQINQIHDINFHLQESGTSSTGEELASEKAFKCFVRSVHALQSLDLHGDTVPQVFAELVQAGGAESRETHVLEDEQADLYSCWAESVLLKFRGCTCPGCAALAIQAVRMAHIQATRLFGKVDRVKQTHADRWRAVGQALARVVYVHICLLLETEAQASPTRSLVWRAEQCLREWDRLEKAGLTQGAGVLDPRHVSALQLWAKTADSDLYLAEALHGQSLPPTKTLQEVVLGAVSYTEEGLPLLARPVNAEVVAGLEHALTLAGLPSPLLAHIVRSVVANASAELAAAARLRELVGGKAGGGGAAPGGAGAGGSGTADAVAALSDALRAAEPYRTRLGPEVDAALELRSKWTQRASAVEKLEGAVEEVRGYTLAQPLSFSTGAEGGAGPGAGSDAAAAAAASAPDLVEWDRRMKQLETAMNEAKDANVSVTKAKRLHKEMAAVAAAAEASRQLELVMSRRPSGPAQLKQALNKAESALSSLSGLGGPPVPGASDVLGPLVASARRRLDTERAAEALSKAAASYRSLADLARLEAAIYNAKKIGAEELDPESYRTSLELRAQLQEAARARSGLETALRNLQNQLRPEDAEALERALQDATKWEELLSGDTAKARKALEQWRSMTVSDAKLARLLREGASPAVLAKAIQEAAASGVKVQNAKRVLKLMQTLEAALGGTAVDGGAAERHAAIKSRLEAAEAGGVTAGPLPEAARQALARLEAEVAREALEAALKPHSDWAMAHRISVLREALDKAEGIVGSGKAEANGDTAPASKQANGSAGGKGGRGKRSSGGSSSASSAAGEASGSGGAAAAGPSPAPAGLVDESALTAVRELVQRARQVLAEDQAELARIERERQEAERARKEALERERLERLKQEQERQKREKAEAAERERLQAEKREKAKAEKTRQQQQAQQQAQQAAQQKASAAAAAAASDKSAAAVGKGAAAGKGAKGSASAAGAGGRGAGGGKGAPSAAAGASGKAENAAHGRAQKQQQSSHNAQAAATAAAAASAPAPAAAAAATASTASMSAAVAAAVHTRGDSLDSLGEVVHKLNRDVIKALDLDMDVETSGSSDRGSVAVGGVAGGGGVLVSMAGTAGGVSRADGGSSFGRCGSGAAATTDGVADAVLTPSQRTSSIMSSIASADDVMLLQSGGGSGNAGPSAGAAPGAGGVSLSTVSNGLATSAATGADAAGLGQDAGAIGTAAGAGAASNKPPRFGFVDLGGASWGLDSPLLSNAAGAAGLFPSLQSNMVGAEFGSILSGGLAHKPGAGGAGGPDGWSTAGAGSALGFGGIGHHGGGSQGTPLHSSLDDSAALMAAVLARHQQQLQQQQQAAAAGAVGGMLMGGLTVNTGSMGVDANGLALLSQGALASPSNRSTVSTSNAANMHGLMQVRPQPGAASMMTGSAAGGGTTGRPSLQLAMPPSALAGQASADRASRAGFWTPPTFQGAGLDFTASADALGGLGVTGAGGGMDWQQQQQQPGLNVTGTTDLGGGLQMLHLPALSGLAGAPGSSLRGSLVGGVNAAAAPQAGGASGSRVCRFFLQGFCRDGERCRFAHTTALSPPTPGAAMGSAPSSAQAAAAAAANSAIGSFAFGAPGAEAFAPLGGGLGRNSTAGGGGEPMLRPGSVPGGGSMTSMANGLALLERAHRNSQIAAAAAQQQQLTALYGAGGAPPSPPSGRASVSGVSAAGGPPASTQQMVLALPDDLTFSPSSHPSTQGNGVLAPGHL</sequence>
<dbReference type="GO" id="GO:0005737">
    <property type="term" value="C:cytoplasm"/>
    <property type="evidence" value="ECO:0000318"/>
    <property type="project" value="GO_Central"/>
</dbReference>
<keyword evidence="4 7" id="KW-0862">Zinc</keyword>
<feature type="compositionally biased region" description="Polar residues" evidence="9">
    <location>
        <begin position="2120"/>
        <end position="2131"/>
    </location>
</feature>
<dbReference type="Proteomes" id="UP000006906">
    <property type="component" value="Chromosome 3"/>
</dbReference>
<dbReference type="PROSITE" id="PS50297">
    <property type="entry name" value="ANK_REP_REGION"/>
    <property type="match status" value="1"/>
</dbReference>
<dbReference type="Pfam" id="PF00023">
    <property type="entry name" value="Ank"/>
    <property type="match status" value="1"/>
</dbReference>
<dbReference type="InParanoid" id="A0A2K3DVB8"/>
<dbReference type="PROSITE" id="PS50088">
    <property type="entry name" value="ANK_REPEAT"/>
    <property type="match status" value="1"/>
</dbReference>
<evidence type="ECO:0000256" key="2">
    <source>
        <dbReference type="ARBA" id="ARBA00022737"/>
    </source>
</evidence>